<dbReference type="PANTHER" id="PTHR24148">
    <property type="entry name" value="ANKYRIN REPEAT DOMAIN-CONTAINING PROTEIN 39 HOMOLOG-RELATED"/>
    <property type="match status" value="1"/>
</dbReference>
<organism evidence="2 3">
    <name type="scientific">Podospora aff. communis PSN243</name>
    <dbReference type="NCBI Taxonomy" id="3040156"/>
    <lineage>
        <taxon>Eukaryota</taxon>
        <taxon>Fungi</taxon>
        <taxon>Dikarya</taxon>
        <taxon>Ascomycota</taxon>
        <taxon>Pezizomycotina</taxon>
        <taxon>Sordariomycetes</taxon>
        <taxon>Sordariomycetidae</taxon>
        <taxon>Sordariales</taxon>
        <taxon>Podosporaceae</taxon>
        <taxon>Podospora</taxon>
    </lineage>
</organism>
<dbReference type="InterPro" id="IPR010730">
    <property type="entry name" value="HET"/>
</dbReference>
<reference evidence="2" key="2">
    <citation type="submission" date="2023-05" db="EMBL/GenBank/DDBJ databases">
        <authorList>
            <consortium name="Lawrence Berkeley National Laboratory"/>
            <person name="Steindorff A."/>
            <person name="Hensen N."/>
            <person name="Bonometti L."/>
            <person name="Westerberg I."/>
            <person name="Brannstrom I.O."/>
            <person name="Guillou S."/>
            <person name="Cros-Aarteil S."/>
            <person name="Calhoun S."/>
            <person name="Haridas S."/>
            <person name="Kuo A."/>
            <person name="Mondo S."/>
            <person name="Pangilinan J."/>
            <person name="Riley R."/>
            <person name="Labutti K."/>
            <person name="Andreopoulos B."/>
            <person name="Lipzen A."/>
            <person name="Chen C."/>
            <person name="Yanf M."/>
            <person name="Daum C."/>
            <person name="Ng V."/>
            <person name="Clum A."/>
            <person name="Ohm R."/>
            <person name="Martin F."/>
            <person name="Silar P."/>
            <person name="Natvig D."/>
            <person name="Lalanne C."/>
            <person name="Gautier V."/>
            <person name="Ament-Velasquez S.L."/>
            <person name="Kruys A."/>
            <person name="Hutchinson M.I."/>
            <person name="Powell A.J."/>
            <person name="Barry K."/>
            <person name="Miller A.N."/>
            <person name="Grigoriev I.V."/>
            <person name="Debuchy R."/>
            <person name="Gladieux P."/>
            <person name="Thoren M.H."/>
            <person name="Johannesson H."/>
        </authorList>
    </citation>
    <scope>NUCLEOTIDE SEQUENCE</scope>
    <source>
        <strain evidence="2">PSN243</strain>
    </source>
</reference>
<accession>A0AAV9GGB4</accession>
<dbReference type="EMBL" id="MU865957">
    <property type="protein sequence ID" value="KAK4446413.1"/>
    <property type="molecule type" value="Genomic_DNA"/>
</dbReference>
<evidence type="ECO:0000259" key="1">
    <source>
        <dbReference type="Pfam" id="PF06985"/>
    </source>
</evidence>
<name>A0AAV9GGB4_9PEZI</name>
<dbReference type="PANTHER" id="PTHR24148:SF64">
    <property type="entry name" value="HETEROKARYON INCOMPATIBILITY DOMAIN-CONTAINING PROTEIN"/>
    <property type="match status" value="1"/>
</dbReference>
<proteinExistence type="predicted"/>
<dbReference type="Pfam" id="PF06985">
    <property type="entry name" value="HET"/>
    <property type="match status" value="1"/>
</dbReference>
<gene>
    <name evidence="2" type="ORF">QBC34DRAFT_305139</name>
</gene>
<reference evidence="2" key="1">
    <citation type="journal article" date="2023" name="Mol. Phylogenet. Evol.">
        <title>Genome-scale phylogeny and comparative genomics of the fungal order Sordariales.</title>
        <authorList>
            <person name="Hensen N."/>
            <person name="Bonometti L."/>
            <person name="Westerberg I."/>
            <person name="Brannstrom I.O."/>
            <person name="Guillou S."/>
            <person name="Cros-Aarteil S."/>
            <person name="Calhoun S."/>
            <person name="Haridas S."/>
            <person name="Kuo A."/>
            <person name="Mondo S."/>
            <person name="Pangilinan J."/>
            <person name="Riley R."/>
            <person name="LaButti K."/>
            <person name="Andreopoulos B."/>
            <person name="Lipzen A."/>
            <person name="Chen C."/>
            <person name="Yan M."/>
            <person name="Daum C."/>
            <person name="Ng V."/>
            <person name="Clum A."/>
            <person name="Steindorff A."/>
            <person name="Ohm R.A."/>
            <person name="Martin F."/>
            <person name="Silar P."/>
            <person name="Natvig D.O."/>
            <person name="Lalanne C."/>
            <person name="Gautier V."/>
            <person name="Ament-Velasquez S.L."/>
            <person name="Kruys A."/>
            <person name="Hutchinson M.I."/>
            <person name="Powell A.J."/>
            <person name="Barry K."/>
            <person name="Miller A.N."/>
            <person name="Grigoriev I.V."/>
            <person name="Debuchy R."/>
            <person name="Gladieux P."/>
            <person name="Hiltunen Thoren M."/>
            <person name="Johannesson H."/>
        </authorList>
    </citation>
    <scope>NUCLEOTIDE SEQUENCE</scope>
    <source>
        <strain evidence="2">PSN243</strain>
    </source>
</reference>
<feature type="domain" description="Heterokaryon incompatibility" evidence="1">
    <location>
        <begin position="142"/>
        <end position="302"/>
    </location>
</feature>
<keyword evidence="3" id="KW-1185">Reference proteome</keyword>
<evidence type="ECO:0000313" key="3">
    <source>
        <dbReference type="Proteomes" id="UP001321760"/>
    </source>
</evidence>
<comment type="caution">
    <text evidence="2">The sequence shown here is derived from an EMBL/GenBank/DDBJ whole genome shotgun (WGS) entry which is preliminary data.</text>
</comment>
<dbReference type="AlphaFoldDB" id="A0AAV9GGB4"/>
<evidence type="ECO:0000313" key="2">
    <source>
        <dbReference type="EMBL" id="KAK4446413.1"/>
    </source>
</evidence>
<dbReference type="Proteomes" id="UP001321760">
    <property type="component" value="Unassembled WGS sequence"/>
</dbReference>
<sequence>MEGELSEKLQHLQPFADDDAGSDISCLEPYQYRPLANPGRDIRLLRLFPGAQGDPIRISIFHATLDDEPKPKRAPTRLTVSQLKDKLPTGWRVWETIEGRFIFVDRDPDGHSRTHWKCPVEDMDPSLYLTSDDDIPRFEPEYEALSYTWGASGDGGMIIVQEGTPDEPSFRRLNLQDNLMCALEYLRDTESTRTFWIDGICINQADDQEKGHQVHRMSVIYRGAYRVVAWLGPEDEATTQAMELLKFVGRQIEILDDSYNCPGLDPIPNPLGVELPLSPERLDEIDEFLSNPWFRRLWVVQEIRLANKRAVLQRGRSTVPFTLFRRAIMFLDSDVQSTHELSLLARGTTLARPLELRPFYRIVSMLRGKRCIDPRDKFYGVLGLVPPGFAALVQPDYGNTVGEAYRDIVLSHIEHTGRLEQLEYTHQFGRKVDTPSWVPDFSADHFRQTSCGYQQNASGVSRCEFRYESPGFLHVVGKHCATLSLVSERFRRDYGSRAIANLKLWYEMNDKLTTHPTGASAADVFANTIQQGSLQERRRDDRRRFLTRDQWRETMHQMLACPPEVEALSISKDRLRRRYIRESFSYCSGWAYIQTPEGYVGLGPPDAKEGDIICVLLGCASPVLLRETSPGGHFQVIGTCYVYGLEDAIGLLGPLPEPWVGHLENRPGTRRRLVFHNKETGEYSHDDPRLGDLGGWERLGVVTEADDPEVFEYFQHKESREVMNSDPRMLPEALKARGVELTTFVLG</sequence>
<dbReference type="InterPro" id="IPR052895">
    <property type="entry name" value="HetReg/Transcr_Mod"/>
</dbReference>
<protein>
    <submittedName>
        <fullName evidence="2">HET-domain-containing protein</fullName>
    </submittedName>
</protein>